<dbReference type="SUPFAM" id="SSF54637">
    <property type="entry name" value="Thioesterase/thiol ester dehydrase-isomerase"/>
    <property type="match status" value="1"/>
</dbReference>
<dbReference type="InterPro" id="IPR029069">
    <property type="entry name" value="HotDog_dom_sf"/>
</dbReference>
<name>A0A238VNU4_9FLAO</name>
<evidence type="ECO:0000313" key="3">
    <source>
        <dbReference type="Proteomes" id="UP000198412"/>
    </source>
</evidence>
<dbReference type="GO" id="GO:0016790">
    <property type="term" value="F:thiolester hydrolase activity"/>
    <property type="evidence" value="ECO:0007669"/>
    <property type="project" value="InterPro"/>
</dbReference>
<feature type="domain" description="Acyl-ACP thioesterase N-terminal hotdog" evidence="1">
    <location>
        <begin position="4"/>
        <end position="125"/>
    </location>
</feature>
<dbReference type="CDD" id="cd00586">
    <property type="entry name" value="4HBT"/>
    <property type="match status" value="1"/>
</dbReference>
<reference evidence="3" key="1">
    <citation type="submission" date="2017-06" db="EMBL/GenBank/DDBJ databases">
        <authorList>
            <person name="Varghese N."/>
            <person name="Submissions S."/>
        </authorList>
    </citation>
    <scope>NUCLEOTIDE SEQUENCE [LARGE SCALE GENOMIC DNA]</scope>
    <source>
        <strain evidence="3">DSM 27993</strain>
    </source>
</reference>
<accession>A0A238VNU4</accession>
<dbReference type="RefSeq" id="WP_089377116.1">
    <property type="nucleotide sequence ID" value="NZ_FZNX01000001.1"/>
</dbReference>
<evidence type="ECO:0000313" key="2">
    <source>
        <dbReference type="EMBL" id="SNR36025.1"/>
    </source>
</evidence>
<dbReference type="Pfam" id="PF01643">
    <property type="entry name" value="Acyl-ACP_TE"/>
    <property type="match status" value="1"/>
</dbReference>
<sequence>MDHSYTFTFKVDASSIDNLGHVNNVNYLKWTQLIAEKHWTKLSNSSIDEKYVWVVLRHEIDYFSAAFLNDEITLKTWIGGSYGVKSDRYVNVMRNGEILCSTKTIWCLLDKATMKPFRIPLEIMGILTLNKMV</sequence>
<dbReference type="Gene3D" id="3.10.129.10">
    <property type="entry name" value="Hotdog Thioesterase"/>
    <property type="match status" value="1"/>
</dbReference>
<proteinExistence type="predicted"/>
<keyword evidence="3" id="KW-1185">Reference proteome</keyword>
<gene>
    <name evidence="2" type="ORF">SAMN04488111_0805</name>
</gene>
<protein>
    <submittedName>
        <fullName evidence="2">Acyl-CoA thioester hydrolase</fullName>
    </submittedName>
</protein>
<dbReference type="OrthoDB" id="9801517at2"/>
<keyword evidence="2" id="KW-0378">Hydrolase</keyword>
<dbReference type="InterPro" id="IPR002864">
    <property type="entry name" value="Acyl-ACP_thioesterase_NHD"/>
</dbReference>
<dbReference type="EMBL" id="FZNX01000001">
    <property type="protein sequence ID" value="SNR36025.1"/>
    <property type="molecule type" value="Genomic_DNA"/>
</dbReference>
<organism evidence="2 3">
    <name type="scientific">Lutibacter flavus</name>
    <dbReference type="NCBI Taxonomy" id="691689"/>
    <lineage>
        <taxon>Bacteria</taxon>
        <taxon>Pseudomonadati</taxon>
        <taxon>Bacteroidota</taxon>
        <taxon>Flavobacteriia</taxon>
        <taxon>Flavobacteriales</taxon>
        <taxon>Flavobacteriaceae</taxon>
        <taxon>Lutibacter</taxon>
    </lineage>
</organism>
<dbReference type="AlphaFoldDB" id="A0A238VNU4"/>
<dbReference type="Proteomes" id="UP000198412">
    <property type="component" value="Unassembled WGS sequence"/>
</dbReference>
<dbReference type="GO" id="GO:0006633">
    <property type="term" value="P:fatty acid biosynthetic process"/>
    <property type="evidence" value="ECO:0007669"/>
    <property type="project" value="InterPro"/>
</dbReference>
<evidence type="ECO:0000259" key="1">
    <source>
        <dbReference type="Pfam" id="PF01643"/>
    </source>
</evidence>